<evidence type="ECO:0000313" key="2">
    <source>
        <dbReference type="EMBL" id="GAI03773.1"/>
    </source>
</evidence>
<name>X1KAZ4_9ZZZZ</name>
<evidence type="ECO:0000259" key="1">
    <source>
        <dbReference type="Pfam" id="PF03466"/>
    </source>
</evidence>
<protein>
    <recommendedName>
        <fullName evidence="1">LysR substrate-binding domain-containing protein</fullName>
    </recommendedName>
</protein>
<proteinExistence type="predicted"/>
<sequence length="83" mass="9012">IGNAEAIVKTVEAGFGVSLISSLAASWALDCKTIIKVPISGVDFRRKAYMVRKKLKIPNRVVGTFWGFVHHPGNTDLLSLAET</sequence>
<dbReference type="AlphaFoldDB" id="X1KAZ4"/>
<gene>
    <name evidence="2" type="ORF">S06H3_16955</name>
</gene>
<organism evidence="2">
    <name type="scientific">marine sediment metagenome</name>
    <dbReference type="NCBI Taxonomy" id="412755"/>
    <lineage>
        <taxon>unclassified sequences</taxon>
        <taxon>metagenomes</taxon>
        <taxon>ecological metagenomes</taxon>
    </lineage>
</organism>
<dbReference type="Pfam" id="PF03466">
    <property type="entry name" value="LysR_substrate"/>
    <property type="match status" value="1"/>
</dbReference>
<dbReference type="Gene3D" id="3.40.190.290">
    <property type="match status" value="1"/>
</dbReference>
<comment type="caution">
    <text evidence="2">The sequence shown here is derived from an EMBL/GenBank/DDBJ whole genome shotgun (WGS) entry which is preliminary data.</text>
</comment>
<feature type="domain" description="LysR substrate-binding" evidence="1">
    <location>
        <begin position="2"/>
        <end position="70"/>
    </location>
</feature>
<dbReference type="InterPro" id="IPR005119">
    <property type="entry name" value="LysR_subst-bd"/>
</dbReference>
<dbReference type="SUPFAM" id="SSF53850">
    <property type="entry name" value="Periplasmic binding protein-like II"/>
    <property type="match status" value="1"/>
</dbReference>
<accession>X1KAZ4</accession>
<dbReference type="EMBL" id="BARV01008431">
    <property type="protein sequence ID" value="GAI03773.1"/>
    <property type="molecule type" value="Genomic_DNA"/>
</dbReference>
<reference evidence="2" key="1">
    <citation type="journal article" date="2014" name="Front. Microbiol.">
        <title>High frequency of phylogenetically diverse reductive dehalogenase-homologous genes in deep subseafloor sedimentary metagenomes.</title>
        <authorList>
            <person name="Kawai M."/>
            <person name="Futagami T."/>
            <person name="Toyoda A."/>
            <person name="Takaki Y."/>
            <person name="Nishi S."/>
            <person name="Hori S."/>
            <person name="Arai W."/>
            <person name="Tsubouchi T."/>
            <person name="Morono Y."/>
            <person name="Uchiyama I."/>
            <person name="Ito T."/>
            <person name="Fujiyama A."/>
            <person name="Inagaki F."/>
            <person name="Takami H."/>
        </authorList>
    </citation>
    <scope>NUCLEOTIDE SEQUENCE</scope>
    <source>
        <strain evidence="2">Expedition CK06-06</strain>
    </source>
</reference>
<feature type="non-terminal residue" evidence="2">
    <location>
        <position position="1"/>
    </location>
</feature>